<dbReference type="FunFam" id="2.170.8.10:FF:000001">
    <property type="entry name" value="Phosphoenolpyruvate carboxykinase (ATP)"/>
    <property type="match status" value="1"/>
</dbReference>
<evidence type="ECO:0000256" key="3">
    <source>
        <dbReference type="ARBA" id="ARBA00012363"/>
    </source>
</evidence>
<dbReference type="InterPro" id="IPR008210">
    <property type="entry name" value="PEP_carboxykinase_N"/>
</dbReference>
<dbReference type="SUPFAM" id="SSF53795">
    <property type="entry name" value="PEP carboxykinase-like"/>
    <property type="match status" value="1"/>
</dbReference>
<evidence type="ECO:0000256" key="6">
    <source>
        <dbReference type="ARBA" id="ARBA00022741"/>
    </source>
</evidence>
<dbReference type="CDD" id="cd00484">
    <property type="entry name" value="PEPCK_ATP"/>
    <property type="match status" value="1"/>
</dbReference>
<dbReference type="Pfam" id="PF01293">
    <property type="entry name" value="PEPCK_ATP"/>
    <property type="match status" value="1"/>
</dbReference>
<dbReference type="EMBL" id="MU128927">
    <property type="protein sequence ID" value="KAF9518140.1"/>
    <property type="molecule type" value="Genomic_DNA"/>
</dbReference>
<proteinExistence type="inferred from homology"/>
<dbReference type="Gene3D" id="3.40.449.10">
    <property type="entry name" value="Phosphoenolpyruvate Carboxykinase, domain 1"/>
    <property type="match status" value="1"/>
</dbReference>
<dbReference type="GO" id="GO:0005524">
    <property type="term" value="F:ATP binding"/>
    <property type="evidence" value="ECO:0007669"/>
    <property type="project" value="UniProtKB-KW"/>
</dbReference>
<keyword evidence="6" id="KW-0547">Nucleotide-binding</keyword>
<dbReference type="NCBIfam" id="TIGR00224">
    <property type="entry name" value="pckA"/>
    <property type="match status" value="1"/>
</dbReference>
<dbReference type="PROSITE" id="PS00532">
    <property type="entry name" value="PEPCK_ATP"/>
    <property type="match status" value="1"/>
</dbReference>
<dbReference type="HAMAP" id="MF_00453">
    <property type="entry name" value="PEPCK_ATP"/>
    <property type="match status" value="1"/>
</dbReference>
<comment type="pathway">
    <text evidence="1">Carbohydrate biosynthesis; gluconeogenesis.</text>
</comment>
<comment type="catalytic activity">
    <reaction evidence="10">
        <text>oxaloacetate + ATP = phosphoenolpyruvate + ADP + CO2</text>
        <dbReference type="Rhea" id="RHEA:18617"/>
        <dbReference type="ChEBI" id="CHEBI:16452"/>
        <dbReference type="ChEBI" id="CHEBI:16526"/>
        <dbReference type="ChEBI" id="CHEBI:30616"/>
        <dbReference type="ChEBI" id="CHEBI:58702"/>
        <dbReference type="ChEBI" id="CHEBI:456216"/>
        <dbReference type="EC" id="4.1.1.49"/>
    </reaction>
</comment>
<dbReference type="GO" id="GO:0004612">
    <property type="term" value="F:phosphoenolpyruvate carboxykinase (ATP) activity"/>
    <property type="evidence" value="ECO:0007669"/>
    <property type="project" value="UniProtKB-EC"/>
</dbReference>
<dbReference type="Gene3D" id="3.90.228.20">
    <property type="match status" value="1"/>
</dbReference>
<dbReference type="FunFam" id="3.40.449.10:FF:000002">
    <property type="entry name" value="Phosphoenolpyruvate carboxykinase [ATP]"/>
    <property type="match status" value="1"/>
</dbReference>
<dbReference type="InterPro" id="IPR001272">
    <property type="entry name" value="PEP_carboxykinase_ATP"/>
</dbReference>
<dbReference type="Proteomes" id="UP000886523">
    <property type="component" value="Unassembled WGS sequence"/>
</dbReference>
<comment type="caution">
    <text evidence="11">The sequence shown here is derived from an EMBL/GenBank/DDBJ whole genome shotgun (WGS) entry which is preliminary data.</text>
</comment>
<dbReference type="GO" id="GO:0005829">
    <property type="term" value="C:cytosol"/>
    <property type="evidence" value="ECO:0007669"/>
    <property type="project" value="TreeGrafter"/>
</dbReference>
<dbReference type="AlphaFoldDB" id="A0A9P6E197"/>
<dbReference type="NCBIfam" id="NF006820">
    <property type="entry name" value="PRK09344.1-2"/>
    <property type="match status" value="1"/>
</dbReference>
<dbReference type="SUPFAM" id="SSF68923">
    <property type="entry name" value="PEP carboxykinase N-terminal domain"/>
    <property type="match status" value="1"/>
</dbReference>
<evidence type="ECO:0000256" key="2">
    <source>
        <dbReference type="ARBA" id="ARBA00006052"/>
    </source>
</evidence>
<dbReference type="InterPro" id="IPR013035">
    <property type="entry name" value="PEP_carboxykinase_C"/>
</dbReference>
<evidence type="ECO:0000313" key="12">
    <source>
        <dbReference type="Proteomes" id="UP000886523"/>
    </source>
</evidence>
<dbReference type="PANTHER" id="PTHR30031:SF0">
    <property type="entry name" value="PHOSPHOENOLPYRUVATE CARBOXYKINASE (ATP)"/>
    <property type="match status" value="1"/>
</dbReference>
<gene>
    <name evidence="11" type="ORF">BS47DRAFT_1313643</name>
</gene>
<evidence type="ECO:0000256" key="10">
    <source>
        <dbReference type="ARBA" id="ARBA00047371"/>
    </source>
</evidence>
<organism evidence="11 12">
    <name type="scientific">Hydnum rufescens UP504</name>
    <dbReference type="NCBI Taxonomy" id="1448309"/>
    <lineage>
        <taxon>Eukaryota</taxon>
        <taxon>Fungi</taxon>
        <taxon>Dikarya</taxon>
        <taxon>Basidiomycota</taxon>
        <taxon>Agaricomycotina</taxon>
        <taxon>Agaricomycetes</taxon>
        <taxon>Cantharellales</taxon>
        <taxon>Hydnaceae</taxon>
        <taxon>Hydnum</taxon>
    </lineage>
</organism>
<evidence type="ECO:0000256" key="8">
    <source>
        <dbReference type="ARBA" id="ARBA00022840"/>
    </source>
</evidence>
<dbReference type="InterPro" id="IPR015994">
    <property type="entry name" value="PEPCK_ATP_CS"/>
</dbReference>
<dbReference type="PIRSF" id="PIRSF006294">
    <property type="entry name" value="PEP_crbxkin"/>
    <property type="match status" value="1"/>
</dbReference>
<dbReference type="OrthoDB" id="184182at2759"/>
<dbReference type="NCBIfam" id="NF006821">
    <property type="entry name" value="PRK09344.1-3"/>
    <property type="match status" value="1"/>
</dbReference>
<evidence type="ECO:0000313" key="11">
    <source>
        <dbReference type="EMBL" id="KAF9518140.1"/>
    </source>
</evidence>
<dbReference type="EC" id="4.1.1.49" evidence="3"/>
<reference evidence="11" key="1">
    <citation type="journal article" date="2020" name="Nat. Commun.">
        <title>Large-scale genome sequencing of mycorrhizal fungi provides insights into the early evolution of symbiotic traits.</title>
        <authorList>
            <person name="Miyauchi S."/>
            <person name="Kiss E."/>
            <person name="Kuo A."/>
            <person name="Drula E."/>
            <person name="Kohler A."/>
            <person name="Sanchez-Garcia M."/>
            <person name="Morin E."/>
            <person name="Andreopoulos B."/>
            <person name="Barry K.W."/>
            <person name="Bonito G."/>
            <person name="Buee M."/>
            <person name="Carver A."/>
            <person name="Chen C."/>
            <person name="Cichocki N."/>
            <person name="Clum A."/>
            <person name="Culley D."/>
            <person name="Crous P.W."/>
            <person name="Fauchery L."/>
            <person name="Girlanda M."/>
            <person name="Hayes R.D."/>
            <person name="Keri Z."/>
            <person name="LaButti K."/>
            <person name="Lipzen A."/>
            <person name="Lombard V."/>
            <person name="Magnuson J."/>
            <person name="Maillard F."/>
            <person name="Murat C."/>
            <person name="Nolan M."/>
            <person name="Ohm R.A."/>
            <person name="Pangilinan J."/>
            <person name="Pereira M.F."/>
            <person name="Perotto S."/>
            <person name="Peter M."/>
            <person name="Pfister S."/>
            <person name="Riley R."/>
            <person name="Sitrit Y."/>
            <person name="Stielow J.B."/>
            <person name="Szollosi G."/>
            <person name="Zifcakova L."/>
            <person name="Stursova M."/>
            <person name="Spatafora J.W."/>
            <person name="Tedersoo L."/>
            <person name="Vaario L.M."/>
            <person name="Yamada A."/>
            <person name="Yan M."/>
            <person name="Wang P."/>
            <person name="Xu J."/>
            <person name="Bruns T."/>
            <person name="Baldrian P."/>
            <person name="Vilgalys R."/>
            <person name="Dunand C."/>
            <person name="Henrissat B."/>
            <person name="Grigoriev I.V."/>
            <person name="Hibbett D."/>
            <person name="Nagy L.G."/>
            <person name="Martin F.M."/>
        </authorList>
    </citation>
    <scope>NUCLEOTIDE SEQUENCE</scope>
    <source>
        <strain evidence="11">UP504</strain>
    </source>
</reference>
<name>A0A9P6E197_9AGAM</name>
<protein>
    <recommendedName>
        <fullName evidence="4">Phosphoenolpyruvate carboxykinase (ATP)</fullName>
        <ecNumber evidence="3">4.1.1.49</ecNumber>
    </recommendedName>
</protein>
<sequence>MPSHISPHVTPYAQYGTHYDAYDNSRTDSVPLMGQELAFFSQAGFNMDAVTIRRNAPTARLYEEAVQNEGAVISSNGALINFSGNKTGRSPKDKRIVYEETSKNDIWWGPVNIKMDEHTFEINRERAIDYLNTRDTVYVFDGFAGWDPKYRIKVRVVCARAYHALFMNNMLIRPTREELENFGDPDFTIYNAGQFPANRFTNGMTSQTSVGINFKRMEMVILGTEYAGEMKKGVFTVMHYLQPIKFGQLSLHAAANVGEREDVTLFFGLSGTGKTTLSADPKRRLIGDDEHVWSDDGIFNIEGGCYAKCANLSPSKEPDIFNAVRFGAILENVVYDPVDRVADFDDISITENTRCAYPIDFIPDAKIPCMSSNHPANIIMLTCDGYGVLPPVSKLTPEQASYHFLAGYTSKVPGTEDGVSEPIPTFSTCYSAPFIVLHPSRYGTMMAERMKTHNSSCWLVNTGWTGGKYGTGSRIPLEYTRTIINAIHNGGLVDSPNDNPGWSTYDVFKLRIPRAVPGIPSEILDPSRAWADEDAFERERIKLAKMFKRAFKMFEHEIPREVRDAEPDV</sequence>
<evidence type="ECO:0000256" key="1">
    <source>
        <dbReference type="ARBA" id="ARBA00004742"/>
    </source>
</evidence>
<evidence type="ECO:0000256" key="9">
    <source>
        <dbReference type="ARBA" id="ARBA00023239"/>
    </source>
</evidence>
<dbReference type="PANTHER" id="PTHR30031">
    <property type="entry name" value="PHOSPHOENOLPYRUVATE CARBOXYKINASE ATP"/>
    <property type="match status" value="1"/>
</dbReference>
<comment type="similarity">
    <text evidence="2">Belongs to the phosphoenolpyruvate carboxykinase (ATP) family.</text>
</comment>
<keyword evidence="7" id="KW-0210">Decarboxylase</keyword>
<evidence type="ECO:0000256" key="7">
    <source>
        <dbReference type="ARBA" id="ARBA00022793"/>
    </source>
</evidence>
<keyword evidence="5" id="KW-0312">Gluconeogenesis</keyword>
<keyword evidence="9" id="KW-0456">Lyase</keyword>
<keyword evidence="12" id="KW-1185">Reference proteome</keyword>
<accession>A0A9P6E197</accession>
<dbReference type="GO" id="GO:0006094">
    <property type="term" value="P:gluconeogenesis"/>
    <property type="evidence" value="ECO:0007669"/>
    <property type="project" value="UniProtKB-KW"/>
</dbReference>
<evidence type="ECO:0000256" key="4">
    <source>
        <dbReference type="ARBA" id="ARBA00021932"/>
    </source>
</evidence>
<evidence type="ECO:0000256" key="5">
    <source>
        <dbReference type="ARBA" id="ARBA00022432"/>
    </source>
</evidence>
<keyword evidence="8" id="KW-0067">ATP-binding</keyword>
<dbReference type="Gene3D" id="2.170.8.10">
    <property type="entry name" value="Phosphoenolpyruvate Carboxykinase, domain 2"/>
    <property type="match status" value="1"/>
</dbReference>